<keyword evidence="10" id="KW-1185">Reference proteome</keyword>
<keyword evidence="3" id="KW-0238">DNA-binding</keyword>
<evidence type="ECO:0000256" key="5">
    <source>
        <dbReference type="ARBA" id="ARBA00023242"/>
    </source>
</evidence>
<accession>A0AAV8U0T0</accession>
<dbReference type="SUPFAM" id="SSF54277">
    <property type="entry name" value="CAD &amp; PB1 domains"/>
    <property type="match status" value="1"/>
</dbReference>
<feature type="region of interest" description="Disordered" evidence="6">
    <location>
        <begin position="656"/>
        <end position="687"/>
    </location>
</feature>
<keyword evidence="2" id="KW-0805">Transcription regulation</keyword>
<reference evidence="9 10" key="1">
    <citation type="submission" date="2021-09" db="EMBL/GenBank/DDBJ databases">
        <title>Genomic insights and catalytic innovation underlie evolution of tropane alkaloids biosynthesis.</title>
        <authorList>
            <person name="Wang Y.-J."/>
            <person name="Tian T."/>
            <person name="Huang J.-P."/>
            <person name="Huang S.-X."/>
        </authorList>
    </citation>
    <scope>NUCLEOTIDE SEQUENCE [LARGE SCALE GENOMIC DNA]</scope>
    <source>
        <strain evidence="9">KIB-2018</strain>
        <tissue evidence="9">Leaf</tissue>
    </source>
</reference>
<feature type="compositionally biased region" description="Polar residues" evidence="6">
    <location>
        <begin position="744"/>
        <end position="755"/>
    </location>
</feature>
<evidence type="ECO:0000256" key="6">
    <source>
        <dbReference type="SAM" id="MobiDB-lite"/>
    </source>
</evidence>
<evidence type="ECO:0000259" key="8">
    <source>
        <dbReference type="PROSITE" id="PS51745"/>
    </source>
</evidence>
<name>A0AAV8U0T0_9ROSI</name>
<feature type="domain" description="RWP-RK" evidence="7">
    <location>
        <begin position="560"/>
        <end position="641"/>
    </location>
</feature>
<evidence type="ECO:0000313" key="9">
    <source>
        <dbReference type="EMBL" id="KAJ8772798.1"/>
    </source>
</evidence>
<evidence type="ECO:0000256" key="2">
    <source>
        <dbReference type="ARBA" id="ARBA00023015"/>
    </source>
</evidence>
<evidence type="ECO:0000259" key="7">
    <source>
        <dbReference type="PROSITE" id="PS51519"/>
    </source>
</evidence>
<evidence type="ECO:0000256" key="4">
    <source>
        <dbReference type="ARBA" id="ARBA00023163"/>
    </source>
</evidence>
<feature type="compositionally biased region" description="Low complexity" evidence="6">
    <location>
        <begin position="65"/>
        <end position="78"/>
    </location>
</feature>
<dbReference type="Gene3D" id="3.10.20.90">
    <property type="entry name" value="Phosphatidylinositol 3-kinase Catalytic Subunit, Chain A, domain 1"/>
    <property type="match status" value="1"/>
</dbReference>
<feature type="compositionally biased region" description="Basic and acidic residues" evidence="6">
    <location>
        <begin position="723"/>
        <end position="742"/>
    </location>
</feature>
<protein>
    <submittedName>
        <fullName evidence="9">Uncharacterized protein</fullName>
    </submittedName>
</protein>
<feature type="compositionally biased region" description="Low complexity" evidence="6">
    <location>
        <begin position="676"/>
        <end position="687"/>
    </location>
</feature>
<dbReference type="Pfam" id="PF02042">
    <property type="entry name" value="RWP-RK"/>
    <property type="match status" value="1"/>
</dbReference>
<feature type="compositionally biased region" description="Low complexity" evidence="6">
    <location>
        <begin position="766"/>
        <end position="775"/>
    </location>
</feature>
<comment type="caution">
    <text evidence="9">The sequence shown here is derived from an EMBL/GenBank/DDBJ whole genome shotgun (WGS) entry which is preliminary data.</text>
</comment>
<sequence length="874" mass="97456">MEDSTLSPGAMLRGSAGVPVDFDYMDQLLLDGCWLEATDGSEFINLSPSNTAALTDPSFPWFASENNNNCDSNSSSSQKSDHEDKQMSLFPKDGCTTNTQSIDCNAVSISRWERNATEDSQISRRWWIEPRADSGPGTSVTERLMKAIWYIKDFTVDKDVLVQIWVPVNREGRRVLTTHDQPFALDPSSRKLARYRDISVNYQFSAEENAKEFAGLPGRVFLDKIPEWSPDVRFFRSDEYPRVDHAQQHDVRGSLALPVFAQGSRNCLGVVEVVMTSQKIKYSPDLESVRKALEAVDLRSSEILSRQNVKASDDSYQAALPEILEVLRSACETHRLPLAQTWVSCIQQGKEGCRHSDENYSQCVSTVDHACYVVDPSIQPFHEACSEHHLLKGQGVAGQAFMTNQPCFSSDITLLGKIEYPLSHYATMFGLHAAVAIRLRSVYTGAADFVLEFFLPADCRDPEEQKKMLNALSIIIQKMCRTLRVITDKELEEESHVPVTEEIAPSNGGSTARMMPRKKHSYSGSVESLKCRQHGKGHSQKVSTECGKANFTEGSFSSLEKIAEKKRTKAEKTISLQVLRRYFSGSLKDAAKSIGVCPTTLKRICRQHGITRWPSRKIKKVGHSLQKLQLVMDSVQGASGAFQIDSFYTNYPKFTSSESSKPEVGIISSQATAPKSPSSSCSQSSNSTHSCSSATQQQCSTVNVATGGSYPTVGETSGSGALKRVESDANLHASSRKEEKPLLRSQSHVSLTEQHNLCDLPPPLPKSSDLLQSQKPDAQRVKITYGNEKIRLRMPKHWGYEDLRKEIERRFNIEAISRFDLKYLDDENEWVLLTCDDDLEECIDLCQSLQNHTIKLLLQMSPLVSGRVGLSKSL</sequence>
<dbReference type="GO" id="GO:0003700">
    <property type="term" value="F:DNA-binding transcription factor activity"/>
    <property type="evidence" value="ECO:0007669"/>
    <property type="project" value="InterPro"/>
</dbReference>
<dbReference type="InterPro" id="IPR000270">
    <property type="entry name" value="PB1_dom"/>
</dbReference>
<dbReference type="CDD" id="cd06407">
    <property type="entry name" value="PB1_NLP"/>
    <property type="match status" value="1"/>
</dbReference>
<organism evidence="9 10">
    <name type="scientific">Erythroxylum novogranatense</name>
    <dbReference type="NCBI Taxonomy" id="1862640"/>
    <lineage>
        <taxon>Eukaryota</taxon>
        <taxon>Viridiplantae</taxon>
        <taxon>Streptophyta</taxon>
        <taxon>Embryophyta</taxon>
        <taxon>Tracheophyta</taxon>
        <taxon>Spermatophyta</taxon>
        <taxon>Magnoliopsida</taxon>
        <taxon>eudicotyledons</taxon>
        <taxon>Gunneridae</taxon>
        <taxon>Pentapetalae</taxon>
        <taxon>rosids</taxon>
        <taxon>fabids</taxon>
        <taxon>Malpighiales</taxon>
        <taxon>Erythroxylaceae</taxon>
        <taxon>Erythroxylum</taxon>
    </lineage>
</organism>
<dbReference type="GO" id="GO:0003677">
    <property type="term" value="F:DNA binding"/>
    <property type="evidence" value="ECO:0007669"/>
    <property type="project" value="UniProtKB-KW"/>
</dbReference>
<feature type="domain" description="PB1" evidence="8">
    <location>
        <begin position="778"/>
        <end position="861"/>
    </location>
</feature>
<evidence type="ECO:0000256" key="1">
    <source>
        <dbReference type="ARBA" id="ARBA00011726"/>
    </source>
</evidence>
<dbReference type="Pfam" id="PF22922">
    <property type="entry name" value="GAF_NLP"/>
    <property type="match status" value="2"/>
</dbReference>
<dbReference type="PROSITE" id="PS51519">
    <property type="entry name" value="RWP_RK"/>
    <property type="match status" value="1"/>
</dbReference>
<dbReference type="Pfam" id="PF00564">
    <property type="entry name" value="PB1"/>
    <property type="match status" value="1"/>
</dbReference>
<dbReference type="InterPro" id="IPR034891">
    <property type="entry name" value="PB1_NLP"/>
</dbReference>
<dbReference type="Proteomes" id="UP001159364">
    <property type="component" value="Linkage Group LG02"/>
</dbReference>
<dbReference type="AlphaFoldDB" id="A0AAV8U0T0"/>
<dbReference type="SMART" id="SM00666">
    <property type="entry name" value="PB1"/>
    <property type="match status" value="1"/>
</dbReference>
<evidence type="ECO:0000313" key="10">
    <source>
        <dbReference type="Proteomes" id="UP001159364"/>
    </source>
</evidence>
<keyword evidence="5" id="KW-0539">Nucleus</keyword>
<keyword evidence="4" id="KW-0804">Transcription</keyword>
<dbReference type="PANTHER" id="PTHR32002">
    <property type="entry name" value="PROTEIN NLP8"/>
    <property type="match status" value="1"/>
</dbReference>
<comment type="subunit">
    <text evidence="1">Homodimers and heterodimers.</text>
</comment>
<dbReference type="InterPro" id="IPR055081">
    <property type="entry name" value="NLP1-9_GAF"/>
</dbReference>
<evidence type="ECO:0000256" key="3">
    <source>
        <dbReference type="ARBA" id="ARBA00023125"/>
    </source>
</evidence>
<dbReference type="InterPro" id="IPR053793">
    <property type="entry name" value="PB1-like"/>
</dbReference>
<feature type="region of interest" description="Disordered" evidence="6">
    <location>
        <begin position="496"/>
        <end position="517"/>
    </location>
</feature>
<dbReference type="InterPro" id="IPR003035">
    <property type="entry name" value="RWP-RK_dom"/>
</dbReference>
<dbReference type="PANTHER" id="PTHR32002:SF44">
    <property type="entry name" value="PROTEIN NLP4"/>
    <property type="match status" value="1"/>
</dbReference>
<dbReference type="InterPro" id="IPR045012">
    <property type="entry name" value="NLP"/>
</dbReference>
<feature type="region of interest" description="Disordered" evidence="6">
    <location>
        <begin position="710"/>
        <end position="777"/>
    </location>
</feature>
<proteinExistence type="predicted"/>
<dbReference type="PROSITE" id="PS51745">
    <property type="entry name" value="PB1"/>
    <property type="match status" value="1"/>
</dbReference>
<gene>
    <name evidence="9" type="ORF">K2173_027975</name>
</gene>
<dbReference type="EMBL" id="JAIWQS010000002">
    <property type="protein sequence ID" value="KAJ8772798.1"/>
    <property type="molecule type" value="Genomic_DNA"/>
</dbReference>
<feature type="region of interest" description="Disordered" evidence="6">
    <location>
        <begin position="65"/>
        <end position="92"/>
    </location>
</feature>